<evidence type="ECO:0000256" key="6">
    <source>
        <dbReference type="PIRSR" id="PIRSR611284-1"/>
    </source>
</evidence>
<evidence type="ECO:0000259" key="9">
    <source>
        <dbReference type="SMART" id="SM00822"/>
    </source>
</evidence>
<keyword evidence="4 8" id="KW-0560">Oxidoreductase</keyword>
<keyword evidence="11" id="KW-1185">Reference proteome</keyword>
<evidence type="ECO:0000256" key="5">
    <source>
        <dbReference type="ARBA" id="ARBA00048508"/>
    </source>
</evidence>
<gene>
    <name evidence="10" type="primary">fabG</name>
    <name evidence="10" type="ordered locus">GAU_1637</name>
</gene>
<dbReference type="RefSeq" id="WP_012683126.1">
    <property type="nucleotide sequence ID" value="NC_012489.1"/>
</dbReference>
<dbReference type="UniPathway" id="UPA00094"/>
<proteinExistence type="inferred from homology"/>
<evidence type="ECO:0000256" key="4">
    <source>
        <dbReference type="ARBA" id="ARBA00023002"/>
    </source>
</evidence>
<feature type="binding site" evidence="7">
    <location>
        <position position="95"/>
    </location>
    <ligand>
        <name>NADP(+)</name>
        <dbReference type="ChEBI" id="CHEBI:58349"/>
    </ligand>
</feature>
<dbReference type="SMART" id="SM00822">
    <property type="entry name" value="PKS_KR"/>
    <property type="match status" value="1"/>
</dbReference>
<dbReference type="Proteomes" id="UP000002209">
    <property type="component" value="Chromosome"/>
</dbReference>
<feature type="active site" description="Proton acceptor" evidence="6">
    <location>
        <position position="160"/>
    </location>
</feature>
<keyword evidence="3 7" id="KW-0521">NADP</keyword>
<dbReference type="HOGENOM" id="CLU_010194_1_3_0"/>
<comment type="function">
    <text evidence="1 8">Catalyzes the NADPH-dependent reduction of beta-ketoacyl-ACP substrates to beta-hydroxyacyl-ACP products, the first reductive step in the elongation cycle of fatty acid biosynthesis.</text>
</comment>
<dbReference type="PRINTS" id="PR00080">
    <property type="entry name" value="SDRFAMILY"/>
</dbReference>
<evidence type="ECO:0000313" key="11">
    <source>
        <dbReference type="Proteomes" id="UP000002209"/>
    </source>
</evidence>
<keyword evidence="8" id="KW-0444">Lipid biosynthesis</keyword>
<dbReference type="InterPro" id="IPR011284">
    <property type="entry name" value="3oxo_ACP_reduc"/>
</dbReference>
<dbReference type="CDD" id="cd05333">
    <property type="entry name" value="BKR_SDR_c"/>
    <property type="match status" value="1"/>
</dbReference>
<dbReference type="KEGG" id="gau:GAU_1637"/>
<comment type="subunit">
    <text evidence="8">Homotetramer.</text>
</comment>
<dbReference type="NCBIfam" id="NF005559">
    <property type="entry name" value="PRK07231.1"/>
    <property type="match status" value="1"/>
</dbReference>
<comment type="pathway">
    <text evidence="8">Lipid metabolism; fatty acid biosynthesis.</text>
</comment>
<keyword evidence="8" id="KW-0276">Fatty acid metabolism</keyword>
<feature type="binding site" evidence="7">
    <location>
        <begin position="17"/>
        <end position="20"/>
    </location>
    <ligand>
        <name>NADP(+)</name>
        <dbReference type="ChEBI" id="CHEBI:58349"/>
    </ligand>
</feature>
<keyword evidence="8" id="KW-0275">Fatty acid biosynthesis</keyword>
<organism evidence="10 11">
    <name type="scientific">Gemmatimonas aurantiaca (strain DSM 14586 / JCM 11422 / NBRC 100505 / T-27)</name>
    <dbReference type="NCBI Taxonomy" id="379066"/>
    <lineage>
        <taxon>Bacteria</taxon>
        <taxon>Pseudomonadati</taxon>
        <taxon>Gemmatimonadota</taxon>
        <taxon>Gemmatimonadia</taxon>
        <taxon>Gemmatimonadales</taxon>
        <taxon>Gemmatimonadaceae</taxon>
        <taxon>Gemmatimonas</taxon>
    </lineage>
</organism>
<dbReference type="EMBL" id="AP009153">
    <property type="protein sequence ID" value="BAH38679.1"/>
    <property type="molecule type" value="Genomic_DNA"/>
</dbReference>
<feature type="binding site" evidence="7">
    <location>
        <position position="193"/>
    </location>
    <ligand>
        <name>NADP(+)</name>
        <dbReference type="ChEBI" id="CHEBI:58349"/>
    </ligand>
</feature>
<feature type="domain" description="Ketoreductase" evidence="9">
    <location>
        <begin position="11"/>
        <end position="182"/>
    </location>
</feature>
<dbReference type="InterPro" id="IPR057326">
    <property type="entry name" value="KR_dom"/>
</dbReference>
<comment type="similarity">
    <text evidence="2 8">Belongs to the short-chain dehydrogenases/reductases (SDR) family.</text>
</comment>
<keyword evidence="8" id="KW-0443">Lipid metabolism</keyword>
<dbReference type="PANTHER" id="PTHR42879">
    <property type="entry name" value="3-OXOACYL-(ACYL-CARRIER-PROTEIN) REDUCTASE"/>
    <property type="match status" value="1"/>
</dbReference>
<evidence type="ECO:0000256" key="8">
    <source>
        <dbReference type="RuleBase" id="RU366074"/>
    </source>
</evidence>
<protein>
    <recommendedName>
        <fullName evidence="8">3-oxoacyl-[acyl-carrier-protein] reductase</fullName>
        <ecNumber evidence="8">1.1.1.100</ecNumber>
    </recommendedName>
</protein>
<feature type="binding site" evidence="7">
    <location>
        <begin position="160"/>
        <end position="164"/>
    </location>
    <ligand>
        <name>NADP(+)</name>
        <dbReference type="ChEBI" id="CHEBI:58349"/>
    </ligand>
</feature>
<dbReference type="InterPro" id="IPR050259">
    <property type="entry name" value="SDR"/>
</dbReference>
<reference evidence="11" key="1">
    <citation type="submission" date="2006-03" db="EMBL/GenBank/DDBJ databases">
        <title>Complete genome sequence of Gemmatimonas aurantiaca T-27 that represents a novel phylum Gemmatimonadetes.</title>
        <authorList>
            <person name="Takasaki K."/>
            <person name="Ichikawa N."/>
            <person name="Miura H."/>
            <person name="Matsushita S."/>
            <person name="Watanabe Y."/>
            <person name="Oguchi A."/>
            <person name="Ankai A."/>
            <person name="Yashiro I."/>
            <person name="Takahashi M."/>
            <person name="Terui Y."/>
            <person name="Fukui S."/>
            <person name="Yokoyama H."/>
            <person name="Tanikawa S."/>
            <person name="Hanada S."/>
            <person name="Kamagata Y."/>
            <person name="Fujita N."/>
        </authorList>
    </citation>
    <scope>NUCLEOTIDE SEQUENCE [LARGE SCALE GENOMIC DNA]</scope>
    <source>
        <strain evidence="11">T-27 / DSM 14586 / JCM 11422 / NBRC 100505</strain>
    </source>
</reference>
<evidence type="ECO:0000256" key="1">
    <source>
        <dbReference type="ARBA" id="ARBA00002607"/>
    </source>
</evidence>
<evidence type="ECO:0000256" key="2">
    <source>
        <dbReference type="ARBA" id="ARBA00006484"/>
    </source>
</evidence>
<sequence>MAHPTIDLTGRVALVTGSTRGIGRAIAETLARAGARVAVTGRDAEKAAAAAQEISAATGVEARGYAADVSDTAQAAALIEAVEKDFGQLDILVNNAGLTRDNLMMRLKDDDWDAVIDANLRGAFATCRAATRGMMKRRWGRIINMASVVGIMGNKGQVNYAASKAGLIGMTKSIAKELASRNILANVVAPGFIETDMTAAMTPEARASLSTNIPLERLGTPDDVANMVLVLASDLTSYVTGQVFVVDGGLVM</sequence>
<dbReference type="FunFam" id="3.40.50.720:FF:000115">
    <property type="entry name" value="3-oxoacyl-[acyl-carrier-protein] reductase FabG"/>
    <property type="match status" value="1"/>
</dbReference>
<dbReference type="STRING" id="379066.GAU_1637"/>
<dbReference type="PRINTS" id="PR00081">
    <property type="entry name" value="GDHRDH"/>
</dbReference>
<dbReference type="NCBIfam" id="TIGR01830">
    <property type="entry name" value="3oxo_ACP_reduc"/>
    <property type="match status" value="1"/>
</dbReference>
<dbReference type="PROSITE" id="PS00061">
    <property type="entry name" value="ADH_SHORT"/>
    <property type="match status" value="1"/>
</dbReference>
<dbReference type="Pfam" id="PF13561">
    <property type="entry name" value="adh_short_C2"/>
    <property type="match status" value="1"/>
</dbReference>
<evidence type="ECO:0000256" key="3">
    <source>
        <dbReference type="ARBA" id="ARBA00022857"/>
    </source>
</evidence>
<accession>C1A8W9</accession>
<dbReference type="GO" id="GO:0004316">
    <property type="term" value="F:3-oxoacyl-[acyl-carrier-protein] reductase (NADPH) activity"/>
    <property type="evidence" value="ECO:0007669"/>
    <property type="project" value="UniProtKB-UniRule"/>
</dbReference>
<dbReference type="Gene3D" id="3.40.50.720">
    <property type="entry name" value="NAD(P)-binding Rossmann-like Domain"/>
    <property type="match status" value="1"/>
</dbReference>
<dbReference type="NCBIfam" id="NF009466">
    <property type="entry name" value="PRK12826.1-2"/>
    <property type="match status" value="1"/>
</dbReference>
<dbReference type="EC" id="1.1.1.100" evidence="8"/>
<dbReference type="GO" id="GO:0051287">
    <property type="term" value="F:NAD binding"/>
    <property type="evidence" value="ECO:0007669"/>
    <property type="project" value="UniProtKB-UniRule"/>
</dbReference>
<dbReference type="InterPro" id="IPR020904">
    <property type="entry name" value="Sc_DH/Rdtase_CS"/>
</dbReference>
<dbReference type="InterPro" id="IPR002347">
    <property type="entry name" value="SDR_fam"/>
</dbReference>
<name>C1A8W9_GEMAT</name>
<dbReference type="InterPro" id="IPR036291">
    <property type="entry name" value="NAD(P)-bd_dom_sf"/>
</dbReference>
<dbReference type="GO" id="GO:0006633">
    <property type="term" value="P:fatty acid biosynthetic process"/>
    <property type="evidence" value="ECO:0007669"/>
    <property type="project" value="UniProtKB-UniPathway"/>
</dbReference>
<dbReference type="SUPFAM" id="SSF51735">
    <property type="entry name" value="NAD(P)-binding Rossmann-fold domains"/>
    <property type="match status" value="1"/>
</dbReference>
<dbReference type="OrthoDB" id="9803333at2"/>
<evidence type="ECO:0000256" key="7">
    <source>
        <dbReference type="PIRSR" id="PIRSR611284-2"/>
    </source>
</evidence>
<dbReference type="PANTHER" id="PTHR42879:SF2">
    <property type="entry name" value="3-OXOACYL-[ACYL-CARRIER-PROTEIN] REDUCTASE FABG"/>
    <property type="match status" value="1"/>
</dbReference>
<evidence type="ECO:0000313" key="10">
    <source>
        <dbReference type="EMBL" id="BAH38679.1"/>
    </source>
</evidence>
<dbReference type="eggNOG" id="COG1028">
    <property type="taxonomic scope" value="Bacteria"/>
</dbReference>
<comment type="catalytic activity">
    <reaction evidence="5 8">
        <text>a (3R)-hydroxyacyl-[ACP] + NADP(+) = a 3-oxoacyl-[ACP] + NADPH + H(+)</text>
        <dbReference type="Rhea" id="RHEA:17397"/>
        <dbReference type="Rhea" id="RHEA-COMP:9916"/>
        <dbReference type="Rhea" id="RHEA-COMP:9945"/>
        <dbReference type="ChEBI" id="CHEBI:15378"/>
        <dbReference type="ChEBI" id="CHEBI:57783"/>
        <dbReference type="ChEBI" id="CHEBI:58349"/>
        <dbReference type="ChEBI" id="CHEBI:78776"/>
        <dbReference type="ChEBI" id="CHEBI:78827"/>
        <dbReference type="EC" id="1.1.1.100"/>
    </reaction>
</comment>
<dbReference type="AlphaFoldDB" id="C1A8W9"/>